<organism evidence="6 7">
    <name type="scientific">Diaporthe australafricana</name>
    <dbReference type="NCBI Taxonomy" id="127596"/>
    <lineage>
        <taxon>Eukaryota</taxon>
        <taxon>Fungi</taxon>
        <taxon>Dikarya</taxon>
        <taxon>Ascomycota</taxon>
        <taxon>Pezizomycotina</taxon>
        <taxon>Sordariomycetes</taxon>
        <taxon>Sordariomycetidae</taxon>
        <taxon>Diaporthales</taxon>
        <taxon>Diaporthaceae</taxon>
        <taxon>Diaporthe</taxon>
    </lineage>
</organism>
<dbReference type="PANTHER" id="PTHR10353">
    <property type="entry name" value="GLYCOSYL HYDROLASE"/>
    <property type="match status" value="1"/>
</dbReference>
<evidence type="ECO:0000256" key="5">
    <source>
        <dbReference type="SAM" id="SignalP"/>
    </source>
</evidence>
<dbReference type="PRINTS" id="PR00131">
    <property type="entry name" value="GLHYDRLASE1"/>
</dbReference>
<evidence type="ECO:0000313" key="6">
    <source>
        <dbReference type="EMBL" id="KAL1874524.1"/>
    </source>
</evidence>
<dbReference type="Pfam" id="PF00232">
    <property type="entry name" value="Glyco_hydro_1"/>
    <property type="match status" value="2"/>
</dbReference>
<dbReference type="Gene3D" id="3.20.20.80">
    <property type="entry name" value="Glycosidases"/>
    <property type="match status" value="1"/>
</dbReference>
<feature type="signal peptide" evidence="5">
    <location>
        <begin position="1"/>
        <end position="21"/>
    </location>
</feature>
<dbReference type="InterPro" id="IPR001360">
    <property type="entry name" value="Glyco_hydro_1"/>
</dbReference>
<evidence type="ECO:0000256" key="1">
    <source>
        <dbReference type="ARBA" id="ARBA00010838"/>
    </source>
</evidence>
<protein>
    <recommendedName>
        <fullName evidence="8">Beta-glucosidase</fullName>
    </recommendedName>
</protein>
<sequence length="582" mass="64984">MKHWYSILWLAYVELLVAIGAQNTTTLPLEDLWDKYVGPVSTSPVTTTVDPVPVPSESLTPPPPLYYPPPPFPGGAQVPLQTRNESWKFPETFWRGISGSSFQIEGAVKAEGRGPSIWDVLTHIPGFVKNGETADIANNNYYLYKQGKNFQSVYIDHYKLISSDIARIAALGINTYAFSISWSRIFPFGSGDVNEAGLQHYDDVINTCLQYGVTPVVTLYHWDLPLNLQLTYGGWLNDQIISDFSEYARVAFTRWSTKVQYWVTVNEPGVFCNSYPLPEGHFNDSATADIPTAQQFYVCARSVLLAHSSAYHIGKGINSSLSISFKNNGGYKIPVDNTADTATAVQRAYDFNDGLWATPFFLTGDFPESVKEYVSGFLPAFTAEQKAQINGTSDIFMIDSYGTGGFVTVPEDGGLQACISNTSHPAYPRCYGGVSTYPGANYWPTGPAVDPCASWLAFGTDWVPAMLRTYQEMFKPAGGIVVSEFGMPEPYESSRTDLQSIVIDPLRSRYYREYMESILMAMAEGINVVGTLAWSILDNFEWDHGYSCRFGLQYVNFTTQERYFKASAFEYMKTFQMYLDSE</sequence>
<keyword evidence="3" id="KW-0326">Glycosidase</keyword>
<evidence type="ECO:0000313" key="7">
    <source>
        <dbReference type="Proteomes" id="UP001583177"/>
    </source>
</evidence>
<dbReference type="SUPFAM" id="SSF51445">
    <property type="entry name" value="(Trans)glycosidases"/>
    <property type="match status" value="1"/>
</dbReference>
<proteinExistence type="inferred from homology"/>
<evidence type="ECO:0000256" key="2">
    <source>
        <dbReference type="ARBA" id="ARBA00022801"/>
    </source>
</evidence>
<keyword evidence="5" id="KW-0732">Signal</keyword>
<dbReference type="Proteomes" id="UP001583177">
    <property type="component" value="Unassembled WGS sequence"/>
</dbReference>
<evidence type="ECO:0000256" key="3">
    <source>
        <dbReference type="ARBA" id="ARBA00023295"/>
    </source>
</evidence>
<gene>
    <name evidence="6" type="ORF">Daus18300_003543</name>
</gene>
<feature type="chain" id="PRO_5045680510" description="Beta-glucosidase" evidence="5">
    <location>
        <begin position="22"/>
        <end position="582"/>
    </location>
</feature>
<dbReference type="PANTHER" id="PTHR10353:SF36">
    <property type="entry name" value="LP05116P"/>
    <property type="match status" value="1"/>
</dbReference>
<accession>A0ABR3XF03</accession>
<comment type="caution">
    <text evidence="6">The sequence shown here is derived from an EMBL/GenBank/DDBJ whole genome shotgun (WGS) entry which is preliminary data.</text>
</comment>
<evidence type="ECO:0008006" key="8">
    <source>
        <dbReference type="Google" id="ProtNLM"/>
    </source>
</evidence>
<keyword evidence="2" id="KW-0378">Hydrolase</keyword>
<dbReference type="EMBL" id="JAWRVE010000022">
    <property type="protein sequence ID" value="KAL1874524.1"/>
    <property type="molecule type" value="Genomic_DNA"/>
</dbReference>
<evidence type="ECO:0000256" key="4">
    <source>
        <dbReference type="RuleBase" id="RU003690"/>
    </source>
</evidence>
<dbReference type="InterPro" id="IPR017853">
    <property type="entry name" value="GH"/>
</dbReference>
<name>A0ABR3XF03_9PEZI</name>
<comment type="similarity">
    <text evidence="1 4">Belongs to the glycosyl hydrolase 1 family.</text>
</comment>
<reference evidence="6 7" key="1">
    <citation type="journal article" date="2024" name="IMA Fungus">
        <title>IMA Genome - F19 : A genome assembly and annotation guide to empower mycologists, including annotated draft genome sequences of Ceratocystis pirilliformis, Diaporthe australafricana, Fusarium ophioides, Paecilomyces lecythidis, and Sporothrix stenoceras.</title>
        <authorList>
            <person name="Aylward J."/>
            <person name="Wilson A.M."/>
            <person name="Visagie C.M."/>
            <person name="Spraker J."/>
            <person name="Barnes I."/>
            <person name="Buitendag C."/>
            <person name="Ceriani C."/>
            <person name="Del Mar Angel L."/>
            <person name="du Plessis D."/>
            <person name="Fuchs T."/>
            <person name="Gasser K."/>
            <person name="Kramer D."/>
            <person name="Li W."/>
            <person name="Munsamy K."/>
            <person name="Piso A."/>
            <person name="Price J.L."/>
            <person name="Sonnekus B."/>
            <person name="Thomas C."/>
            <person name="van der Nest A."/>
            <person name="van Dijk A."/>
            <person name="van Heerden A."/>
            <person name="van Vuuren N."/>
            <person name="Yilmaz N."/>
            <person name="Duong T.A."/>
            <person name="van der Merwe N.A."/>
            <person name="Wingfield M.J."/>
            <person name="Wingfield B.D."/>
        </authorList>
    </citation>
    <scope>NUCLEOTIDE SEQUENCE [LARGE SCALE GENOMIC DNA]</scope>
    <source>
        <strain evidence="6 7">CMW 18300</strain>
    </source>
</reference>
<keyword evidence="7" id="KW-1185">Reference proteome</keyword>